<proteinExistence type="predicted"/>
<reference evidence="2" key="1">
    <citation type="journal article" date="2024" name="Proc. Natl. Acad. Sci. U.S.A.">
        <title>Extraordinary preservation of gene collinearity over three hundred million years revealed in homosporous lycophytes.</title>
        <authorList>
            <person name="Li C."/>
            <person name="Wickell D."/>
            <person name="Kuo L.Y."/>
            <person name="Chen X."/>
            <person name="Nie B."/>
            <person name="Liao X."/>
            <person name="Peng D."/>
            <person name="Ji J."/>
            <person name="Jenkins J."/>
            <person name="Williams M."/>
            <person name="Shu S."/>
            <person name="Plott C."/>
            <person name="Barry K."/>
            <person name="Rajasekar S."/>
            <person name="Grimwood J."/>
            <person name="Han X."/>
            <person name="Sun S."/>
            <person name="Hou Z."/>
            <person name="He W."/>
            <person name="Dai G."/>
            <person name="Sun C."/>
            <person name="Schmutz J."/>
            <person name="Leebens-Mack J.H."/>
            <person name="Li F.W."/>
            <person name="Wang L."/>
        </authorList>
    </citation>
    <scope>NUCLEOTIDE SEQUENCE [LARGE SCALE GENOMIC DNA]</scope>
    <source>
        <strain evidence="2">cv. PW_Plant_1</strain>
    </source>
</reference>
<sequence>MATGTTVPVAAHVVGDAFVKQYYTVLHHSPHVVHRFYTDLSKLTRAEAGPDGIVDTAVAQNEINSRVMGADRGNLLAEIKTIDSQESLSGGVLVMVTGSLASKNNVKRDFVQTFFLAPQEKGYFVLNDMLRYLEEEPQSLQSTSLANGTPDVLAPPVHTDSPQPVPGTWTNSHTVDHEVVEATSPQTFVEEEAVGEEVYDLNEPSEAVEAEESHPVTKEQSSELSATVEEEPTISTVETGASVHDEVQGQTPKKSYASILRLMKETPGPQVTSSQNGVSKTASNNMDRATAPAAPTPTLSASTPPISENGADDEAVDVEHEGDGKSIYVKNLSMNITASQLEEQFVKFGAINGINVRSQKQQGFGYAFVEFEDVASAQRAIDASPIMIGGRPAFVQEKRPASSRGRGRILPGRGDRIYRNDGMRGRGYFGSRGQGRLPGQDQYFRGRGSAGIRGGNGGQHPGTSLSSIPSTESQTRYGLQGSGGPRELRRGAGNQATRNGPAPRTGSGVTAS</sequence>
<comment type="caution">
    <text evidence="1">The sequence shown here is derived from an EMBL/GenBank/DDBJ whole genome shotgun (WGS) entry which is preliminary data.</text>
</comment>
<keyword evidence="2" id="KW-1185">Reference proteome</keyword>
<organism evidence="1 2">
    <name type="scientific">Diphasiastrum complanatum</name>
    <name type="common">Issler's clubmoss</name>
    <name type="synonym">Lycopodium complanatum</name>
    <dbReference type="NCBI Taxonomy" id="34168"/>
    <lineage>
        <taxon>Eukaryota</taxon>
        <taxon>Viridiplantae</taxon>
        <taxon>Streptophyta</taxon>
        <taxon>Embryophyta</taxon>
        <taxon>Tracheophyta</taxon>
        <taxon>Lycopodiopsida</taxon>
        <taxon>Lycopodiales</taxon>
        <taxon>Lycopodiaceae</taxon>
        <taxon>Lycopodioideae</taxon>
        <taxon>Diphasiastrum</taxon>
    </lineage>
</organism>
<protein>
    <submittedName>
        <fullName evidence="1">Uncharacterized protein</fullName>
    </submittedName>
</protein>
<evidence type="ECO:0000313" key="2">
    <source>
        <dbReference type="Proteomes" id="UP001162992"/>
    </source>
</evidence>
<gene>
    <name evidence="1" type="ORF">O6H91_12G031700</name>
</gene>
<dbReference type="EMBL" id="CM055103">
    <property type="protein sequence ID" value="KAJ7535402.1"/>
    <property type="molecule type" value="Genomic_DNA"/>
</dbReference>
<name>A0ACC2C0E5_DIPCM</name>
<accession>A0ACC2C0E5</accession>
<dbReference type="Proteomes" id="UP001162992">
    <property type="component" value="Chromosome 12"/>
</dbReference>
<evidence type="ECO:0000313" key="1">
    <source>
        <dbReference type="EMBL" id="KAJ7535402.1"/>
    </source>
</evidence>